<dbReference type="EMBL" id="JAGEOK010000058">
    <property type="protein sequence ID" value="MBO2445009.1"/>
    <property type="molecule type" value="Genomic_DNA"/>
</dbReference>
<evidence type="ECO:0000313" key="1">
    <source>
        <dbReference type="EMBL" id="MBO2445009.1"/>
    </source>
</evidence>
<dbReference type="Proteomes" id="UP000666915">
    <property type="component" value="Unassembled WGS sequence"/>
</dbReference>
<gene>
    <name evidence="1" type="ORF">J4557_46655</name>
</gene>
<dbReference type="RefSeq" id="WP_208273971.1">
    <property type="nucleotide sequence ID" value="NZ_BAAAGM010000080.1"/>
</dbReference>
<protein>
    <submittedName>
        <fullName evidence="1">Helix-turn-helix domain-containing protein</fullName>
    </submittedName>
</protein>
<name>A0ABS3RFJ4_9ACTN</name>
<comment type="caution">
    <text evidence="1">The sequence shown here is derived from an EMBL/GenBank/DDBJ whole genome shotgun (WGS) entry which is preliminary data.</text>
</comment>
<reference evidence="1 2" key="1">
    <citation type="submission" date="2021-03" db="EMBL/GenBank/DDBJ databases">
        <authorList>
            <person name="Kanchanasin P."/>
            <person name="Saeng-In P."/>
            <person name="Phongsopitanun W."/>
            <person name="Yuki M."/>
            <person name="Kudo T."/>
            <person name="Ohkuma M."/>
            <person name="Tanasupawat S."/>
        </authorList>
    </citation>
    <scope>NUCLEOTIDE SEQUENCE [LARGE SCALE GENOMIC DNA]</scope>
    <source>
        <strain evidence="1 2">L46</strain>
    </source>
</reference>
<accession>A0ABS3RFJ4</accession>
<sequence>MALYTFQPVANGLRTDHPIPDLPFVDDSNIPVDNGEAIEKIGRHKQGMWGRHDTCTDGGWVAFTTDPTRNDLAWVVRHHPEHGQSVVLYRDTDASPVDSLLMWEEPTGLLYRAGGYWWDGITWYRPSQLFDWAAEKTFLRPVPAAVTITAGDLMRDGEPTRARVLNVGEVTVPATATSDRGWNDDLALWASHRDDRGLGDSIVTLTAPELVADQLVGVGEMAEIAGIGASTLRAYISRGEGDIPLPQAVIGGRNMWARPVAEEWAEQRRRSSEGVEEVVSADHEGAANPIGITETWKRFSRTFFSLLWERQSFRKRWALRWRTETAVREIAEGLSWQVAASIPKLVGVWDLSTTVRQALVYEFLHGRDLHRSVHRDDPAQRENYVFFGLTPAVTKTLDWLIRHEPAAAAGRAIEQAIGEAEANLEIPRAVTEESIATALSLDGTLDQATREAFLERVFTPAANRI</sequence>
<proteinExistence type="predicted"/>
<keyword evidence="2" id="KW-1185">Reference proteome</keyword>
<organism evidence="1 2">
    <name type="scientific">Actinomadura nitritigenes</name>
    <dbReference type="NCBI Taxonomy" id="134602"/>
    <lineage>
        <taxon>Bacteria</taxon>
        <taxon>Bacillati</taxon>
        <taxon>Actinomycetota</taxon>
        <taxon>Actinomycetes</taxon>
        <taxon>Streptosporangiales</taxon>
        <taxon>Thermomonosporaceae</taxon>
        <taxon>Actinomadura</taxon>
    </lineage>
</organism>
<evidence type="ECO:0000313" key="2">
    <source>
        <dbReference type="Proteomes" id="UP000666915"/>
    </source>
</evidence>